<organism evidence="1">
    <name type="scientific">marine sediment metagenome</name>
    <dbReference type="NCBI Taxonomy" id="412755"/>
    <lineage>
        <taxon>unclassified sequences</taxon>
        <taxon>metagenomes</taxon>
        <taxon>ecological metagenomes</taxon>
    </lineage>
</organism>
<dbReference type="AlphaFoldDB" id="A0A0F9PPY3"/>
<accession>A0A0F9PPY3</accession>
<sequence length="114" mass="13311">NHYKTILREKQYQFIDFLKTIEDEIISNDEVRRLTSEIGSKNGETDQFLENVKTEKEKILEIDANEKSLRKGKIQLLNPHNQTLSINIPKIQFPGVKLYIPKIFGVKKEILAEN</sequence>
<name>A0A0F9PPY3_9ZZZZ</name>
<evidence type="ECO:0000313" key="1">
    <source>
        <dbReference type="EMBL" id="KKN03161.1"/>
    </source>
</evidence>
<gene>
    <name evidence="1" type="ORF">LCGC14_1110540</name>
</gene>
<comment type="caution">
    <text evidence="1">The sequence shown here is derived from an EMBL/GenBank/DDBJ whole genome shotgun (WGS) entry which is preliminary data.</text>
</comment>
<feature type="non-terminal residue" evidence="1">
    <location>
        <position position="1"/>
    </location>
</feature>
<protein>
    <submittedName>
        <fullName evidence="1">Uncharacterized protein</fullName>
    </submittedName>
</protein>
<reference evidence="1" key="1">
    <citation type="journal article" date="2015" name="Nature">
        <title>Complex archaea that bridge the gap between prokaryotes and eukaryotes.</title>
        <authorList>
            <person name="Spang A."/>
            <person name="Saw J.H."/>
            <person name="Jorgensen S.L."/>
            <person name="Zaremba-Niedzwiedzka K."/>
            <person name="Martijn J."/>
            <person name="Lind A.E."/>
            <person name="van Eijk R."/>
            <person name="Schleper C."/>
            <person name="Guy L."/>
            <person name="Ettema T.J."/>
        </authorList>
    </citation>
    <scope>NUCLEOTIDE SEQUENCE</scope>
</reference>
<proteinExistence type="predicted"/>
<dbReference type="EMBL" id="LAZR01005064">
    <property type="protein sequence ID" value="KKN03161.1"/>
    <property type="molecule type" value="Genomic_DNA"/>
</dbReference>